<comment type="caution">
    <text evidence="1">The sequence shown here is derived from an EMBL/GenBank/DDBJ whole genome shotgun (WGS) entry which is preliminary data.</text>
</comment>
<keyword evidence="2" id="KW-1185">Reference proteome</keyword>
<evidence type="ECO:0000313" key="2">
    <source>
        <dbReference type="Proteomes" id="UP000658720"/>
    </source>
</evidence>
<name>A0ABR9VPB6_9SYNC</name>
<reference evidence="1 2" key="1">
    <citation type="submission" date="2020-10" db="EMBL/GenBank/DDBJ databases">
        <authorList>
            <person name="Castelo-Branco R."/>
            <person name="Eusebio N."/>
            <person name="Adriana R."/>
            <person name="Vieira A."/>
            <person name="Brugerolle De Fraissinette N."/>
            <person name="Rezende De Castro R."/>
            <person name="Schneider M.P."/>
            <person name="Vasconcelos V."/>
            <person name="Leao P.N."/>
        </authorList>
    </citation>
    <scope>NUCLEOTIDE SEQUENCE [LARGE SCALE GENOMIC DNA]</scope>
    <source>
        <strain evidence="1 2">LEGE 00031</strain>
    </source>
</reference>
<protein>
    <submittedName>
        <fullName evidence="1">Uncharacterized protein</fullName>
    </submittedName>
</protein>
<proteinExistence type="predicted"/>
<organism evidence="1 2">
    <name type="scientific">Synechocystis salina LEGE 00031</name>
    <dbReference type="NCBI Taxonomy" id="1828736"/>
    <lineage>
        <taxon>Bacteria</taxon>
        <taxon>Bacillati</taxon>
        <taxon>Cyanobacteriota</taxon>
        <taxon>Cyanophyceae</taxon>
        <taxon>Synechococcales</taxon>
        <taxon>Merismopediaceae</taxon>
        <taxon>Synechocystis</taxon>
    </lineage>
</organism>
<dbReference type="RefSeq" id="WP_194019087.1">
    <property type="nucleotide sequence ID" value="NZ_JADEVV010000009.1"/>
</dbReference>
<gene>
    <name evidence="1" type="ORF">IQ217_04640</name>
</gene>
<dbReference type="EMBL" id="JADEVV010000009">
    <property type="protein sequence ID" value="MBE9253159.1"/>
    <property type="molecule type" value="Genomic_DNA"/>
</dbReference>
<accession>A0ABR9VPB6</accession>
<dbReference type="Proteomes" id="UP000658720">
    <property type="component" value="Unassembled WGS sequence"/>
</dbReference>
<evidence type="ECO:0000313" key="1">
    <source>
        <dbReference type="EMBL" id="MBE9253159.1"/>
    </source>
</evidence>
<sequence length="249" mass="27089">MKNTKARTLLNKGFSITGASIGSALGFLAGGPAGAAAAGALGVVIDQTLSEVASRLLSEREQSRIGATAQSAIVKIETLKKEGRKVREDGFFDGDRSSAEEVFEGCLLASKNSHEEKKAIYLGNLFASICFSIEIDKHQANRLISIANGLTYSQLCLLNIFKNKNKYRLKDTNFREAKLTFKHVVIIQEIYALDRDGIIIFEGQHVFGITDVKPNVARVQGIGFALYDLMDLASIPDTELAELVSFISV</sequence>